<organism evidence="1 2">
    <name type="scientific">Callorhinchus milii</name>
    <name type="common">Ghost shark</name>
    <dbReference type="NCBI Taxonomy" id="7868"/>
    <lineage>
        <taxon>Eukaryota</taxon>
        <taxon>Metazoa</taxon>
        <taxon>Chordata</taxon>
        <taxon>Craniata</taxon>
        <taxon>Vertebrata</taxon>
        <taxon>Chondrichthyes</taxon>
        <taxon>Holocephali</taxon>
        <taxon>Chimaeriformes</taxon>
        <taxon>Callorhinchidae</taxon>
        <taxon>Callorhinchus</taxon>
    </lineage>
</organism>
<reference evidence="1" key="5">
    <citation type="submission" date="2025-09" db="UniProtKB">
        <authorList>
            <consortium name="Ensembl"/>
        </authorList>
    </citation>
    <scope>IDENTIFICATION</scope>
</reference>
<sequence length="501" mass="56001">MYTHSFTHTLTTHILICSHTFIHRQTNTHSHTHTHTDVRLTQLWATLTPAGLQRSDGGSPHYQPFQVVIAIDFGTTASGYAYSLTHEPESIHMMRRWEGGDPGVANQKTPTCLLLTPAAQFHSFGFAARDCYHDLEPEEAKHWLYFDKFKMKIHSTSELTMDTELEAVNGKRLRALQVFSHALSYFRHHALMELADHAQEPLEAEAVRWVITVPAIWKQPAKQFMREAAYLVSEEALRGGECSLGCCCCQRLRCGGDDVSQSGGPQFSHVELNKVISNPGLDVGQAAVRTSGGDQYIVADCGGGTVDLTVHQIEESRGTLKELYKASGGPHGALGVDLAFEDLLGQIFGWDFIRCFKLKRPAAWVDLMIAFEARKRTASPNRPNALNISLPFSFIDFYRRHRSQSVEAAIRRSTCNAVQWSSQGMLRLSPEAINQLFQPTIKQVLHLDLPQASPDQPPTGSSRHRREIRTSMQFGDTEIRVTGMDMTTARSVKVAIDFLSN</sequence>
<evidence type="ECO:0000313" key="2">
    <source>
        <dbReference type="Proteomes" id="UP000314986"/>
    </source>
</evidence>
<dbReference type="Proteomes" id="UP000314986">
    <property type="component" value="Unassembled WGS sequence"/>
</dbReference>
<dbReference type="PANTHER" id="PTHR14187:SF39">
    <property type="entry name" value="HEAT SHOCK 70 KDA PROTEIN 12B"/>
    <property type="match status" value="1"/>
</dbReference>
<dbReference type="OMA" id="HILICSH"/>
<accession>A0A4W3INM3</accession>
<reference evidence="1" key="4">
    <citation type="submission" date="2025-08" db="UniProtKB">
        <authorList>
            <consortium name="Ensembl"/>
        </authorList>
    </citation>
    <scope>IDENTIFICATION</scope>
</reference>
<reference evidence="2" key="2">
    <citation type="journal article" date="2007" name="PLoS Biol.">
        <title>Survey sequencing and comparative analysis of the elephant shark (Callorhinchus milii) genome.</title>
        <authorList>
            <person name="Venkatesh B."/>
            <person name="Kirkness E.F."/>
            <person name="Loh Y.H."/>
            <person name="Halpern A.L."/>
            <person name="Lee A.P."/>
            <person name="Johnson J."/>
            <person name="Dandona N."/>
            <person name="Viswanathan L.D."/>
            <person name="Tay A."/>
            <person name="Venter J.C."/>
            <person name="Strausberg R.L."/>
            <person name="Brenner S."/>
        </authorList>
    </citation>
    <scope>NUCLEOTIDE SEQUENCE [LARGE SCALE GENOMIC DNA]</scope>
</reference>
<keyword evidence="2" id="KW-1185">Reference proteome</keyword>
<dbReference type="GeneTree" id="ENSGT00940000159032"/>
<dbReference type="InterPro" id="IPR043129">
    <property type="entry name" value="ATPase_NBD"/>
</dbReference>
<dbReference type="PANTHER" id="PTHR14187">
    <property type="entry name" value="ALPHA KINASE/ELONGATION FACTOR 2 KINASE"/>
    <property type="match status" value="1"/>
</dbReference>
<evidence type="ECO:0000313" key="1">
    <source>
        <dbReference type="Ensembl" id="ENSCMIP00000031999.1"/>
    </source>
</evidence>
<dbReference type="Gene3D" id="3.30.420.40">
    <property type="match status" value="1"/>
</dbReference>
<name>A0A4W3INM3_CALMI</name>
<reference evidence="2" key="3">
    <citation type="journal article" date="2014" name="Nature">
        <title>Elephant shark genome provides unique insights into gnathostome evolution.</title>
        <authorList>
            <consortium name="International Elephant Shark Genome Sequencing Consortium"/>
            <person name="Venkatesh B."/>
            <person name="Lee A.P."/>
            <person name="Ravi V."/>
            <person name="Maurya A.K."/>
            <person name="Lian M.M."/>
            <person name="Swann J.B."/>
            <person name="Ohta Y."/>
            <person name="Flajnik M.F."/>
            <person name="Sutoh Y."/>
            <person name="Kasahara M."/>
            <person name="Hoon S."/>
            <person name="Gangu V."/>
            <person name="Roy S.W."/>
            <person name="Irimia M."/>
            <person name="Korzh V."/>
            <person name="Kondrychyn I."/>
            <person name="Lim Z.W."/>
            <person name="Tay B.H."/>
            <person name="Tohari S."/>
            <person name="Kong K.W."/>
            <person name="Ho S."/>
            <person name="Lorente-Galdos B."/>
            <person name="Quilez J."/>
            <person name="Marques-Bonet T."/>
            <person name="Raney B.J."/>
            <person name="Ingham P.W."/>
            <person name="Tay A."/>
            <person name="Hillier L.W."/>
            <person name="Minx P."/>
            <person name="Boehm T."/>
            <person name="Wilson R.K."/>
            <person name="Brenner S."/>
            <person name="Warren W.C."/>
        </authorList>
    </citation>
    <scope>NUCLEOTIDE SEQUENCE [LARGE SCALE GENOMIC DNA]</scope>
</reference>
<protein>
    <submittedName>
        <fullName evidence="1">Heat shock protein 12B</fullName>
    </submittedName>
</protein>
<dbReference type="SUPFAM" id="SSF53067">
    <property type="entry name" value="Actin-like ATPase domain"/>
    <property type="match status" value="2"/>
</dbReference>
<reference evidence="2" key="1">
    <citation type="journal article" date="2006" name="Science">
        <title>Ancient noncoding elements conserved in the human genome.</title>
        <authorList>
            <person name="Venkatesh B."/>
            <person name="Kirkness E.F."/>
            <person name="Loh Y.H."/>
            <person name="Halpern A.L."/>
            <person name="Lee A.P."/>
            <person name="Johnson J."/>
            <person name="Dandona N."/>
            <person name="Viswanathan L.D."/>
            <person name="Tay A."/>
            <person name="Venter J.C."/>
            <person name="Strausberg R.L."/>
            <person name="Brenner S."/>
        </authorList>
    </citation>
    <scope>NUCLEOTIDE SEQUENCE [LARGE SCALE GENOMIC DNA]</scope>
</reference>
<dbReference type="InParanoid" id="A0A4W3INM3"/>
<dbReference type="STRING" id="7868.ENSCMIP00000031999"/>
<dbReference type="Ensembl" id="ENSCMIT00000032486.1">
    <property type="protein sequence ID" value="ENSCMIP00000031999.1"/>
    <property type="gene ID" value="ENSCMIG00000013691.1"/>
</dbReference>
<dbReference type="AlphaFoldDB" id="A0A4W3INM3"/>
<proteinExistence type="predicted"/>